<comment type="caution">
    <text evidence="2">The sequence shown here is derived from an EMBL/GenBank/DDBJ whole genome shotgun (WGS) entry which is preliminary data.</text>
</comment>
<proteinExistence type="predicted"/>
<keyword evidence="3" id="KW-1185">Reference proteome</keyword>
<dbReference type="GO" id="GO:0008641">
    <property type="term" value="F:ubiquitin-like modifier activating enzyme activity"/>
    <property type="evidence" value="ECO:0007669"/>
    <property type="project" value="InterPro"/>
</dbReference>
<dbReference type="PANTHER" id="PTHR43267:SF1">
    <property type="entry name" value="TRNA THREONYLCARBAMOYLADENOSINE DEHYDRATASE"/>
    <property type="match status" value="1"/>
</dbReference>
<dbReference type="InterPro" id="IPR045886">
    <property type="entry name" value="ThiF/MoeB/HesA"/>
</dbReference>
<accession>A0A3S1A8E7</accession>
<organism evidence="2 3">
    <name type="scientific">Trichormus variabilis SAG 1403-4b</name>
    <dbReference type="NCBI Taxonomy" id="447716"/>
    <lineage>
        <taxon>Bacteria</taxon>
        <taxon>Bacillati</taxon>
        <taxon>Cyanobacteriota</taxon>
        <taxon>Cyanophyceae</taxon>
        <taxon>Nostocales</taxon>
        <taxon>Nostocaceae</taxon>
        <taxon>Trichormus</taxon>
    </lineage>
</organism>
<sequence>MLESRNINEEVIGFFFCKSHQISKLKIRYIPKAWVVPLEDCYDLQSNSGLVLAQKFHSYILEKYLQDGLHVVHIHTHIGEFMPEFSSVDDYYESEYANFLTHSFSQKIRLVSGVFNQSLQKGKFRIWNRRGKNYYPVEFCNSYLTKGNFNYDVNLDIEAAEINQLFDDQYQEIFDNTTQKNNYCFQDTMPSSPKAIFPQPNSYNHQNLMFARQKIFGDTCQKQLHELKISLIGCGGIGAVFAETLGRLGVKNWVLIDSDRIEIVNLNRMPGATHKMVEQQWYKVDYVKYLIKKIYPTGSSIKAIPTSCNHEIAQTEIALSDLIVVATDNHLSRKQAQELALTYMRPLVCLGTHININPSDNTPRMFCRVTVPPLGGGWCLMCGNIISLQKAAVESAPTAINQMVNRAGYIEGVNDPAVFWLNSICASTGVGVIHGMVSGFLNLDAGIDWIYEFPNSVWHQTDTKYLETPDCYFCSQSDGLKIETEDIDRESDVENMDLGVMH</sequence>
<dbReference type="GO" id="GO:0061503">
    <property type="term" value="F:tRNA threonylcarbamoyladenosine dehydratase"/>
    <property type="evidence" value="ECO:0007669"/>
    <property type="project" value="TreeGrafter"/>
</dbReference>
<dbReference type="Gene3D" id="3.40.50.720">
    <property type="entry name" value="NAD(P)-binding Rossmann-like Domain"/>
    <property type="match status" value="1"/>
</dbReference>
<gene>
    <name evidence="2" type="ORF">DSM107003_31640</name>
</gene>
<dbReference type="AlphaFoldDB" id="A0A3S1A8E7"/>
<feature type="domain" description="THIF-type NAD/FAD binding fold" evidence="1">
    <location>
        <begin position="214"/>
        <end position="352"/>
    </location>
</feature>
<evidence type="ECO:0000313" key="2">
    <source>
        <dbReference type="EMBL" id="RUS95461.1"/>
    </source>
</evidence>
<evidence type="ECO:0000313" key="3">
    <source>
        <dbReference type="Proteomes" id="UP000276103"/>
    </source>
</evidence>
<dbReference type="Proteomes" id="UP000276103">
    <property type="component" value="Unassembled WGS sequence"/>
</dbReference>
<evidence type="ECO:0000259" key="1">
    <source>
        <dbReference type="Pfam" id="PF00899"/>
    </source>
</evidence>
<dbReference type="EMBL" id="RSCM01000010">
    <property type="protein sequence ID" value="RUS95461.1"/>
    <property type="molecule type" value="Genomic_DNA"/>
</dbReference>
<dbReference type="InterPro" id="IPR000594">
    <property type="entry name" value="ThiF_NAD_FAD-bd"/>
</dbReference>
<protein>
    <recommendedName>
        <fullName evidence="1">THIF-type NAD/FAD binding fold domain-containing protein</fullName>
    </recommendedName>
</protein>
<dbReference type="PANTHER" id="PTHR43267">
    <property type="entry name" value="TRNA THREONYLCARBAMOYLADENOSINE DEHYDRATASE"/>
    <property type="match status" value="1"/>
</dbReference>
<dbReference type="Pfam" id="PF00899">
    <property type="entry name" value="ThiF"/>
    <property type="match status" value="1"/>
</dbReference>
<dbReference type="SUPFAM" id="SSF69572">
    <property type="entry name" value="Activating enzymes of the ubiquitin-like proteins"/>
    <property type="match status" value="1"/>
</dbReference>
<dbReference type="GO" id="GO:0061504">
    <property type="term" value="P:cyclic threonylcarbamoyladenosine biosynthetic process"/>
    <property type="evidence" value="ECO:0007669"/>
    <property type="project" value="TreeGrafter"/>
</dbReference>
<name>A0A3S1A8E7_ANAVA</name>
<dbReference type="CDD" id="cd01483">
    <property type="entry name" value="E1_enzyme_family"/>
    <property type="match status" value="1"/>
</dbReference>
<dbReference type="InterPro" id="IPR035985">
    <property type="entry name" value="Ubiquitin-activating_enz"/>
</dbReference>
<reference evidence="2 3" key="1">
    <citation type="journal article" date="2019" name="Genome Biol. Evol.">
        <title>Day and night: Metabolic profiles and evolutionary relationships of six axenic non-marine cyanobacteria.</title>
        <authorList>
            <person name="Will S.E."/>
            <person name="Henke P."/>
            <person name="Boedeker C."/>
            <person name="Huang S."/>
            <person name="Brinkmann H."/>
            <person name="Rohde M."/>
            <person name="Jarek M."/>
            <person name="Friedl T."/>
            <person name="Seufert S."/>
            <person name="Schumacher M."/>
            <person name="Overmann J."/>
            <person name="Neumann-Schaal M."/>
            <person name="Petersen J."/>
        </authorList>
    </citation>
    <scope>NUCLEOTIDE SEQUENCE [LARGE SCALE GENOMIC DNA]</scope>
    <source>
        <strain evidence="2 3">SAG 1403-4b</strain>
    </source>
</reference>